<dbReference type="Pfam" id="PF01261">
    <property type="entry name" value="AP_endonuc_2"/>
    <property type="match status" value="1"/>
</dbReference>
<keyword evidence="2" id="KW-0413">Isomerase</keyword>
<protein>
    <submittedName>
        <fullName evidence="2">Sugar phosphate isomerases/epimerases</fullName>
        <ecNumber evidence="2">5.-.-.-</ecNumber>
    </submittedName>
</protein>
<proteinExistence type="predicted"/>
<organism evidence="2 3">
    <name type="scientific">Chthonomonas calidirosea (strain DSM 23976 / ICMP 18418 / T49)</name>
    <dbReference type="NCBI Taxonomy" id="1303518"/>
    <lineage>
        <taxon>Bacteria</taxon>
        <taxon>Bacillati</taxon>
        <taxon>Armatimonadota</taxon>
        <taxon>Chthonomonadia</taxon>
        <taxon>Chthonomonadales</taxon>
        <taxon>Chthonomonadaceae</taxon>
        <taxon>Chthonomonas</taxon>
    </lineage>
</organism>
<dbReference type="PATRIC" id="fig|1303518.3.peg.2141"/>
<dbReference type="EC" id="5.-.-.-" evidence="2"/>
<dbReference type="AlphaFoldDB" id="S0EWX4"/>
<dbReference type="InterPro" id="IPR036237">
    <property type="entry name" value="Xyl_isomerase-like_sf"/>
</dbReference>
<dbReference type="HOGENOM" id="CLU_073260_0_0_0"/>
<dbReference type="PANTHER" id="PTHR12110">
    <property type="entry name" value="HYDROXYPYRUVATE ISOMERASE"/>
    <property type="match status" value="1"/>
</dbReference>
<dbReference type="GO" id="GO:0016853">
    <property type="term" value="F:isomerase activity"/>
    <property type="evidence" value="ECO:0007669"/>
    <property type="project" value="UniProtKB-KW"/>
</dbReference>
<dbReference type="InterPro" id="IPR013022">
    <property type="entry name" value="Xyl_isomerase-like_TIM-brl"/>
</dbReference>
<dbReference type="eggNOG" id="COG1082">
    <property type="taxonomic scope" value="Bacteria"/>
</dbReference>
<dbReference type="SUPFAM" id="SSF51658">
    <property type="entry name" value="Xylose isomerase-like"/>
    <property type="match status" value="1"/>
</dbReference>
<sequence length="278" mass="30712">MPLIGINAWSLPSGLPLHRAFEMAKAAGFDCVEVNLAEEGEVSLQLDERSARRIAEDAARCGIKLLSLSTGLGWKYPIAAPDPTLREKGFEVVRCQLQVAHWLGADTALVVPGVVTPDSPYDVVYRLTLEGLKRLAPEAERFGVHIGVENVWNRFLLSPLEFAQLLDTIAHPYVGAYFDVGNVLAFGYPDQWIRILNKRIRKVHVKDFRTTIGNINGFCNPAQGDVPWERVGIALQEIGYDGPITAEVEGYRTLQTLGLKHIAETLRLLFTPAKGAEV</sequence>
<name>S0EWX4_CHTCT</name>
<accession>S0EWX4</accession>
<keyword evidence="3" id="KW-1185">Reference proteome</keyword>
<evidence type="ECO:0000313" key="2">
    <source>
        <dbReference type="EMBL" id="CCW35880.1"/>
    </source>
</evidence>
<gene>
    <name evidence="2" type="ORF">CCALI_02073</name>
</gene>
<dbReference type="InterPro" id="IPR050312">
    <property type="entry name" value="IolE/XylAMocC-like"/>
</dbReference>
<dbReference type="KEGG" id="ccz:CCALI_02073"/>
<evidence type="ECO:0000313" key="3">
    <source>
        <dbReference type="Proteomes" id="UP000014227"/>
    </source>
</evidence>
<dbReference type="Gene3D" id="3.20.20.150">
    <property type="entry name" value="Divalent-metal-dependent TIM barrel enzymes"/>
    <property type="match status" value="1"/>
</dbReference>
<dbReference type="Proteomes" id="UP000014227">
    <property type="component" value="Chromosome I"/>
</dbReference>
<feature type="domain" description="Xylose isomerase-like TIM barrel" evidence="1">
    <location>
        <begin position="21"/>
        <end position="254"/>
    </location>
</feature>
<dbReference type="OrthoDB" id="9782669at2"/>
<dbReference type="InParanoid" id="S0EWX4"/>
<dbReference type="STRING" id="454171.CP488_02017"/>
<evidence type="ECO:0000259" key="1">
    <source>
        <dbReference type="Pfam" id="PF01261"/>
    </source>
</evidence>
<reference evidence="3" key="1">
    <citation type="submission" date="2013-03" db="EMBL/GenBank/DDBJ databases">
        <title>Genome sequence of Chthonomonas calidirosea, the first sequenced genome from the Armatimonadetes phylum (formally candidate division OP10).</title>
        <authorList>
            <person name="Lee K.C.Y."/>
            <person name="Morgan X.C."/>
            <person name="Dunfield P.F."/>
            <person name="Tamas I."/>
            <person name="Houghton K.M."/>
            <person name="Vyssotski M."/>
            <person name="Ryan J.L.J."/>
            <person name="Lagutin K."/>
            <person name="McDonald I.R."/>
            <person name="Stott M.B."/>
        </authorList>
    </citation>
    <scope>NUCLEOTIDE SEQUENCE [LARGE SCALE GENOMIC DNA]</scope>
    <source>
        <strain evidence="3">DSM 23976 / ICMP 18418 / T49</strain>
    </source>
</reference>
<dbReference type="EMBL" id="HF951689">
    <property type="protein sequence ID" value="CCW35880.1"/>
    <property type="molecule type" value="Genomic_DNA"/>
</dbReference>
<dbReference type="RefSeq" id="WP_016483404.1">
    <property type="nucleotide sequence ID" value="NC_021487.1"/>
</dbReference>